<keyword evidence="3" id="KW-1185">Reference proteome</keyword>
<organism evidence="2 3">
    <name type="scientific">Chitinophaga dinghuensis</name>
    <dbReference type="NCBI Taxonomy" id="1539050"/>
    <lineage>
        <taxon>Bacteria</taxon>
        <taxon>Pseudomonadati</taxon>
        <taxon>Bacteroidota</taxon>
        <taxon>Chitinophagia</taxon>
        <taxon>Chitinophagales</taxon>
        <taxon>Chitinophagaceae</taxon>
        <taxon>Chitinophaga</taxon>
    </lineage>
</organism>
<keyword evidence="1" id="KW-0472">Membrane</keyword>
<dbReference type="InterPro" id="IPR011727">
    <property type="entry name" value="CHP02117"/>
</dbReference>
<reference evidence="2 3" key="1">
    <citation type="submission" date="2018-06" db="EMBL/GenBank/DDBJ databases">
        <title>Genomic Encyclopedia of Archaeal and Bacterial Type Strains, Phase II (KMG-II): from individual species to whole genera.</title>
        <authorList>
            <person name="Goeker M."/>
        </authorList>
    </citation>
    <scope>NUCLEOTIDE SEQUENCE [LARGE SCALE GENOMIC DNA]</scope>
    <source>
        <strain evidence="2 3">DSM 29821</strain>
    </source>
</reference>
<dbReference type="OrthoDB" id="211174at2"/>
<dbReference type="RefSeq" id="WP_111593086.1">
    <property type="nucleotide sequence ID" value="NZ_QLMA01000005.1"/>
</dbReference>
<dbReference type="NCBIfam" id="TIGR02117">
    <property type="entry name" value="chp_urease_rgn"/>
    <property type="match status" value="1"/>
</dbReference>
<comment type="caution">
    <text evidence="2">The sequence shown here is derived from an EMBL/GenBank/DDBJ whole genome shotgun (WGS) entry which is preliminary data.</text>
</comment>
<feature type="transmembrane region" description="Helical" evidence="1">
    <location>
        <begin position="7"/>
        <end position="29"/>
    </location>
</feature>
<accession>A0A327VXJ9</accession>
<gene>
    <name evidence="2" type="ORF">CLV59_105170</name>
</gene>
<evidence type="ECO:0000313" key="3">
    <source>
        <dbReference type="Proteomes" id="UP000249819"/>
    </source>
</evidence>
<dbReference type="AlphaFoldDB" id="A0A327VXJ9"/>
<dbReference type="Pfam" id="PF09601">
    <property type="entry name" value="DUF2459"/>
    <property type="match status" value="1"/>
</dbReference>
<dbReference type="Proteomes" id="UP000249819">
    <property type="component" value="Unassembled WGS sequence"/>
</dbReference>
<evidence type="ECO:0000256" key="1">
    <source>
        <dbReference type="SAM" id="Phobius"/>
    </source>
</evidence>
<name>A0A327VXJ9_9BACT</name>
<keyword evidence="1" id="KW-0812">Transmembrane</keyword>
<evidence type="ECO:0000313" key="2">
    <source>
        <dbReference type="EMBL" id="RAJ80063.1"/>
    </source>
</evidence>
<keyword evidence="1" id="KW-1133">Transmembrane helix</keyword>
<protein>
    <submittedName>
        <fullName evidence="2">Uncharacterized protein (TIGR02117 family)</fullName>
    </submittedName>
</protein>
<sequence>MKRFLKIVGYSLLTFCLLIGLYLLAAFILSRMSTPKEQVADADIPIYILTNGVHTDLVVPVRTEQIDWSTRIPFSNTIANDTSAQLLAFGWGDKGFYLETPTWADLKASTAFKAAFSLSTAAIHATYYRQLQENESCRRIMISKSQYARLVKYINDSFKTGADGMPVKINTNANYDRNDAFYEAKGSYNIFHTCNTWANNGLKSCGQKACRWTIFDTGIFYQYRK</sequence>
<proteinExistence type="predicted"/>
<dbReference type="EMBL" id="QLMA01000005">
    <property type="protein sequence ID" value="RAJ80063.1"/>
    <property type="molecule type" value="Genomic_DNA"/>
</dbReference>